<keyword evidence="2" id="KW-1185">Reference proteome</keyword>
<reference evidence="1" key="1">
    <citation type="submission" date="2019-08" db="EMBL/GenBank/DDBJ databases">
        <title>The improved chromosome-level genome for the pearl oyster Pinctada fucata martensii using PacBio sequencing and Hi-C.</title>
        <authorList>
            <person name="Zheng Z."/>
        </authorList>
    </citation>
    <scope>NUCLEOTIDE SEQUENCE</scope>
    <source>
        <strain evidence="1">ZZ-2019</strain>
        <tissue evidence="1">Adductor muscle</tissue>
    </source>
</reference>
<gene>
    <name evidence="1" type="ORF">FSP39_000416</name>
</gene>
<dbReference type="PANTHER" id="PTHR23409">
    <property type="entry name" value="RIBONUCLEOSIDE-DIPHOSPHATE REDUCTASE SMALL CHAIN"/>
    <property type="match status" value="1"/>
</dbReference>
<comment type="caution">
    <text evidence="1">The sequence shown here is derived from an EMBL/GenBank/DDBJ whole genome shotgun (WGS) entry which is preliminary data.</text>
</comment>
<protein>
    <submittedName>
        <fullName evidence="1">Uncharacterized protein</fullName>
    </submittedName>
</protein>
<dbReference type="GO" id="GO:0004748">
    <property type="term" value="F:ribonucleoside-diphosphate reductase activity, thioredoxin disulfide as acceptor"/>
    <property type="evidence" value="ECO:0007669"/>
    <property type="project" value="TreeGrafter"/>
</dbReference>
<dbReference type="InterPro" id="IPR000358">
    <property type="entry name" value="RNR_small_fam"/>
</dbReference>
<name>A0AA88YKH4_PINIB</name>
<dbReference type="AlphaFoldDB" id="A0AA88YKH4"/>
<sequence>MTTFIPDQFQEAQPSGMMLFSLPPTQTAVERIFYQEVRPISQTSGNAPIEFVISGQNGMEYMDLKKSKLFVKVRITHADGSKLLDTEYVGPINLLLQSMFSQVDVTLQGKTVTSTTNHYLYKCMIETLLSFGLDAKESQLTSQLFQKDSNGHFDDSDVNSGQNMGLYMRSKHFEANKSVDLEGPLMADLFSMDRFILNQVAVGIRLYRSKGEFCLMTNELGPDFRVHIEDIILKVCKLQVNPAVIYGHSVIMKTNPALYPYTRTEVKMMAIPAGQVNFTWDNMFQGIRPNKLVIGFVDSEAVAGPYSKNPFNFQHFDLSSLTLYIDNLPVGGNALRLNFDDKNGVSSVSAFANMFEITGKWGTDSGNQLSREDFAEGNALYCFDIEPNFESNIHYLTLLKQGNARIEAHFNKALEQTTTCIVYATFPSLFSITGARDVVLE</sequence>
<proteinExistence type="predicted"/>
<dbReference type="GO" id="GO:0009263">
    <property type="term" value="P:deoxyribonucleotide biosynthetic process"/>
    <property type="evidence" value="ECO:0007669"/>
    <property type="project" value="InterPro"/>
</dbReference>
<dbReference type="GO" id="GO:0005829">
    <property type="term" value="C:cytosol"/>
    <property type="evidence" value="ECO:0007669"/>
    <property type="project" value="TreeGrafter"/>
</dbReference>
<dbReference type="PANTHER" id="PTHR23409:SF21">
    <property type="entry name" value="CAPSID PROTEIN"/>
    <property type="match status" value="1"/>
</dbReference>
<accession>A0AA88YKH4</accession>
<organism evidence="1 2">
    <name type="scientific">Pinctada imbricata</name>
    <name type="common">Atlantic pearl-oyster</name>
    <name type="synonym">Pinctada martensii</name>
    <dbReference type="NCBI Taxonomy" id="66713"/>
    <lineage>
        <taxon>Eukaryota</taxon>
        <taxon>Metazoa</taxon>
        <taxon>Spiralia</taxon>
        <taxon>Lophotrochozoa</taxon>
        <taxon>Mollusca</taxon>
        <taxon>Bivalvia</taxon>
        <taxon>Autobranchia</taxon>
        <taxon>Pteriomorphia</taxon>
        <taxon>Pterioida</taxon>
        <taxon>Pterioidea</taxon>
        <taxon>Pteriidae</taxon>
        <taxon>Pinctada</taxon>
    </lineage>
</organism>
<dbReference type="EMBL" id="VSWD01000002">
    <property type="protein sequence ID" value="KAK3106814.1"/>
    <property type="molecule type" value="Genomic_DNA"/>
</dbReference>
<evidence type="ECO:0000313" key="2">
    <source>
        <dbReference type="Proteomes" id="UP001186944"/>
    </source>
</evidence>
<evidence type="ECO:0000313" key="1">
    <source>
        <dbReference type="EMBL" id="KAK3106814.1"/>
    </source>
</evidence>
<dbReference type="Proteomes" id="UP001186944">
    <property type="component" value="Unassembled WGS sequence"/>
</dbReference>